<reference evidence="1 2" key="1">
    <citation type="submission" date="2018-03" db="EMBL/GenBank/DDBJ databases">
        <title>Cross-interface Injection: A General Nanoliter Liquid Handling Method Applied to Single Cells Genome Amplification Automated Nanoliter Liquid Handling Applied to Single Cell Multiple Displacement Amplification.</title>
        <authorList>
            <person name="Yun J."/>
            <person name="Xu P."/>
            <person name="Xu J."/>
            <person name="Dai X."/>
            <person name="Wang Y."/>
            <person name="Zheng X."/>
            <person name="Cao C."/>
            <person name="Yi Q."/>
            <person name="Zhu Y."/>
            <person name="Wang L."/>
            <person name="Dong Z."/>
            <person name="Huang Y."/>
            <person name="Huang L."/>
            <person name="Du W."/>
        </authorList>
    </citation>
    <scope>NUCLEOTIDE SEQUENCE [LARGE SCALE GENOMIC DNA]</scope>
    <source>
        <strain evidence="1 2">Z-D1-2</strain>
    </source>
</reference>
<dbReference type="Proteomes" id="UP000240608">
    <property type="component" value="Unassembled WGS sequence"/>
</dbReference>
<comment type="caution">
    <text evidence="1">The sequence shown here is derived from an EMBL/GenBank/DDBJ whole genome shotgun (WGS) entry which is preliminary data.</text>
</comment>
<proteinExistence type="predicted"/>
<keyword evidence="1" id="KW-0808">Transferase</keyword>
<dbReference type="GO" id="GO:0016740">
    <property type="term" value="F:transferase activity"/>
    <property type="evidence" value="ECO:0007669"/>
    <property type="project" value="UniProtKB-KW"/>
</dbReference>
<evidence type="ECO:0000313" key="2">
    <source>
        <dbReference type="Proteomes" id="UP000240608"/>
    </source>
</evidence>
<dbReference type="PANTHER" id="PTHR34817:SF1">
    <property type="entry name" value="NUCLEOTIDYLTRANSFERASE"/>
    <property type="match status" value="1"/>
</dbReference>
<gene>
    <name evidence="1" type="ORF">C9994_09790</name>
</gene>
<sequence length="353" mass="40803">MTLEELYSKDIIVFECLSGSHAYGLATPESDVDVKGIFILPENEFFGLSYVEQVSNETNDIVYYELRRFMELLSKSNPNILEMLYTPDDTIRKMHPVFEHIRNMNLLSKQCKESFGGYAMTQVRKAKGLNKKILNPVEKQRKGILDFCYVPQGQGSISLEEFLESKQLDQSECGLSKIPHMQEMYGLYVGDPSFKGIVGKETANEVALSSIPKGIEPIAIMSFNKSGYSKHCKEYKEYWDWVAKRNDVRYQNTLTHGKNYDAKNMMHTIRLLTMCEEIGLEGQLNVRREDRDYLLGIKKGAFLYEELVEIAESKIASINDIYEKCALPDQPDIYELNKVLIEIRREFYKTDYK</sequence>
<dbReference type="InterPro" id="IPR018775">
    <property type="entry name" value="RlaP"/>
</dbReference>
<dbReference type="AlphaFoldDB" id="A0A2T4DPY8"/>
<organism evidence="1 2">
    <name type="scientific">Marivirga lumbricoides</name>
    <dbReference type="NCBI Taxonomy" id="1046115"/>
    <lineage>
        <taxon>Bacteria</taxon>
        <taxon>Pseudomonadati</taxon>
        <taxon>Bacteroidota</taxon>
        <taxon>Cytophagia</taxon>
        <taxon>Cytophagales</taxon>
        <taxon>Marivirgaceae</taxon>
        <taxon>Marivirga</taxon>
    </lineage>
</organism>
<name>A0A2T4DPY8_9BACT</name>
<evidence type="ECO:0000313" key="1">
    <source>
        <dbReference type="EMBL" id="PTB95894.1"/>
    </source>
</evidence>
<protein>
    <submittedName>
        <fullName evidence="1">Nucleotidyltransferase</fullName>
    </submittedName>
</protein>
<dbReference type="EMBL" id="PYVU01000079">
    <property type="protein sequence ID" value="PTB95894.1"/>
    <property type="molecule type" value="Genomic_DNA"/>
</dbReference>
<dbReference type="Pfam" id="PF10127">
    <property type="entry name" value="RlaP"/>
    <property type="match status" value="1"/>
</dbReference>
<accession>A0A2T4DPY8</accession>
<dbReference type="PANTHER" id="PTHR34817">
    <property type="entry name" value="NUCLEOTIDYLTRANSFERASE"/>
    <property type="match status" value="1"/>
</dbReference>